<gene>
    <name evidence="2" type="ORF">A4U43_C05F23480</name>
</gene>
<feature type="compositionally biased region" description="Low complexity" evidence="1">
    <location>
        <begin position="20"/>
        <end position="29"/>
    </location>
</feature>
<dbReference type="AlphaFoldDB" id="A0A5P1EY79"/>
<sequence length="109" mass="12278">MPRPRSTPVRSIVAVVPPAAANPLHQPSLQQPPPPSLKAHSKHQKLVRFKPQQSNIQANQDLWDVVNRHIDQFNKARLSPHEGTSNAYEEPPRSFLFSYGVGLWGLCRN</sequence>
<proteinExistence type="predicted"/>
<keyword evidence="3" id="KW-1185">Reference proteome</keyword>
<accession>A0A5P1EY79</accession>
<name>A0A5P1EY79_ASPOF</name>
<feature type="region of interest" description="Disordered" evidence="1">
    <location>
        <begin position="20"/>
        <end position="42"/>
    </location>
</feature>
<evidence type="ECO:0000313" key="3">
    <source>
        <dbReference type="Proteomes" id="UP000243459"/>
    </source>
</evidence>
<reference evidence="3" key="1">
    <citation type="journal article" date="2017" name="Nat. Commun.">
        <title>The asparagus genome sheds light on the origin and evolution of a young Y chromosome.</title>
        <authorList>
            <person name="Harkess A."/>
            <person name="Zhou J."/>
            <person name="Xu C."/>
            <person name="Bowers J.E."/>
            <person name="Van der Hulst R."/>
            <person name="Ayyampalayam S."/>
            <person name="Mercati F."/>
            <person name="Riccardi P."/>
            <person name="McKain M.R."/>
            <person name="Kakrana A."/>
            <person name="Tang H."/>
            <person name="Ray J."/>
            <person name="Groenendijk J."/>
            <person name="Arikit S."/>
            <person name="Mathioni S.M."/>
            <person name="Nakano M."/>
            <person name="Shan H."/>
            <person name="Telgmann-Rauber A."/>
            <person name="Kanno A."/>
            <person name="Yue Z."/>
            <person name="Chen H."/>
            <person name="Li W."/>
            <person name="Chen Y."/>
            <person name="Xu X."/>
            <person name="Zhang Y."/>
            <person name="Luo S."/>
            <person name="Chen H."/>
            <person name="Gao J."/>
            <person name="Mao Z."/>
            <person name="Pires J.C."/>
            <person name="Luo M."/>
            <person name="Kudrna D."/>
            <person name="Wing R.A."/>
            <person name="Meyers B.C."/>
            <person name="Yi K."/>
            <person name="Kong H."/>
            <person name="Lavrijsen P."/>
            <person name="Sunseri F."/>
            <person name="Falavigna A."/>
            <person name="Ye Y."/>
            <person name="Leebens-Mack J.H."/>
            <person name="Chen G."/>
        </authorList>
    </citation>
    <scope>NUCLEOTIDE SEQUENCE [LARGE SCALE GENOMIC DNA]</scope>
    <source>
        <strain evidence="3">cv. DH0086</strain>
    </source>
</reference>
<evidence type="ECO:0000313" key="2">
    <source>
        <dbReference type="EMBL" id="ONK69489.1"/>
    </source>
</evidence>
<evidence type="ECO:0000256" key="1">
    <source>
        <dbReference type="SAM" id="MobiDB-lite"/>
    </source>
</evidence>
<dbReference type="EMBL" id="CM007385">
    <property type="protein sequence ID" value="ONK69489.1"/>
    <property type="molecule type" value="Genomic_DNA"/>
</dbReference>
<dbReference type="Proteomes" id="UP000243459">
    <property type="component" value="Chromosome 5"/>
</dbReference>
<dbReference type="Gramene" id="ONK69489">
    <property type="protein sequence ID" value="ONK69489"/>
    <property type="gene ID" value="A4U43_C05F23480"/>
</dbReference>
<protein>
    <submittedName>
        <fullName evidence="2">Uncharacterized protein</fullName>
    </submittedName>
</protein>
<organism evidence="2 3">
    <name type="scientific">Asparagus officinalis</name>
    <name type="common">Garden asparagus</name>
    <dbReference type="NCBI Taxonomy" id="4686"/>
    <lineage>
        <taxon>Eukaryota</taxon>
        <taxon>Viridiplantae</taxon>
        <taxon>Streptophyta</taxon>
        <taxon>Embryophyta</taxon>
        <taxon>Tracheophyta</taxon>
        <taxon>Spermatophyta</taxon>
        <taxon>Magnoliopsida</taxon>
        <taxon>Liliopsida</taxon>
        <taxon>Asparagales</taxon>
        <taxon>Asparagaceae</taxon>
        <taxon>Asparagoideae</taxon>
        <taxon>Asparagus</taxon>
    </lineage>
</organism>